<evidence type="ECO:0000256" key="3">
    <source>
        <dbReference type="ARBA" id="ARBA00023274"/>
    </source>
</evidence>
<dbReference type="InterPro" id="IPR018268">
    <property type="entry name" value="Ribosomal_uS10_CS"/>
</dbReference>
<reference evidence="8" key="1">
    <citation type="submission" date="2015-06" db="EMBL/GenBank/DDBJ databases">
        <title>New insights into the roles of widespread benthic archaea in carbon and nitrogen cycling.</title>
        <authorList>
            <person name="Lazar C.S."/>
            <person name="Baker B.J."/>
            <person name="Seitz K.W."/>
            <person name="Hyde A.S."/>
            <person name="Dick G.J."/>
            <person name="Hinrichs K.-U."/>
            <person name="Teske A.P."/>
        </authorList>
    </citation>
    <scope>NUCLEOTIDE SEQUENCE [LARGE SCALE GENOMIC DNA]</scope>
</reference>
<dbReference type="Proteomes" id="UP000054016">
    <property type="component" value="Unassembled WGS sequence"/>
</dbReference>
<evidence type="ECO:0000313" key="7">
    <source>
        <dbReference type="EMBL" id="KON32054.1"/>
    </source>
</evidence>
<comment type="similarity">
    <text evidence="1 5">Belongs to the universal ribosomal protein uS10 family.</text>
</comment>
<dbReference type="InterPro" id="IPR027486">
    <property type="entry name" value="Ribosomal_uS10_dom"/>
</dbReference>
<dbReference type="PANTHER" id="PTHR11700">
    <property type="entry name" value="30S RIBOSOMAL PROTEIN S10 FAMILY MEMBER"/>
    <property type="match status" value="1"/>
</dbReference>
<dbReference type="HAMAP" id="MF_00508">
    <property type="entry name" value="Ribosomal_uS10"/>
    <property type="match status" value="1"/>
</dbReference>
<dbReference type="Pfam" id="PF00338">
    <property type="entry name" value="Ribosomal_S10"/>
    <property type="match status" value="1"/>
</dbReference>
<evidence type="ECO:0000313" key="8">
    <source>
        <dbReference type="Proteomes" id="UP000054016"/>
    </source>
</evidence>
<dbReference type="FunFam" id="3.30.70.600:FF:000004">
    <property type="entry name" value="30S ribosomal protein S10"/>
    <property type="match status" value="1"/>
</dbReference>
<dbReference type="InterPro" id="IPR001848">
    <property type="entry name" value="Ribosomal_uS10"/>
</dbReference>
<dbReference type="PATRIC" id="fig|1685125.3.peg.310"/>
<accession>A0A0M0BUC3</accession>
<proteinExistence type="inferred from homology"/>
<evidence type="ECO:0000256" key="5">
    <source>
        <dbReference type="HAMAP-Rule" id="MF_00508"/>
    </source>
</evidence>
<dbReference type="GO" id="GO:0000049">
    <property type="term" value="F:tRNA binding"/>
    <property type="evidence" value="ECO:0007669"/>
    <property type="project" value="UniProtKB-UniRule"/>
</dbReference>
<sequence>MVRKARIRLTSTDYHKLENVCEELKAIANKTGAKINGPVPLPTKRLKVPVLKAPSGEGTPTWDRWEMRIHKRLIDIDSEERVMRRIMRIRVPEEVHVTIELI</sequence>
<evidence type="ECO:0000256" key="1">
    <source>
        <dbReference type="ARBA" id="ARBA00007102"/>
    </source>
</evidence>
<dbReference type="NCBIfam" id="TIGR01046">
    <property type="entry name" value="uS10_euk_arch"/>
    <property type="match status" value="1"/>
</dbReference>
<dbReference type="PRINTS" id="PR00971">
    <property type="entry name" value="RIBOSOMALS10"/>
</dbReference>
<evidence type="ECO:0000259" key="6">
    <source>
        <dbReference type="SMART" id="SM01403"/>
    </source>
</evidence>
<comment type="function">
    <text evidence="5">Involved in the binding of tRNA to the ribosomes.</text>
</comment>
<name>A0A0M0BUC3_9ARCH</name>
<comment type="subunit">
    <text evidence="5">Part of the 30S ribosomal subunit.</text>
</comment>
<evidence type="ECO:0000256" key="2">
    <source>
        <dbReference type="ARBA" id="ARBA00022980"/>
    </source>
</evidence>
<dbReference type="InterPro" id="IPR005729">
    <property type="entry name" value="Ribosomal_uS10_euk/arc"/>
</dbReference>
<dbReference type="GO" id="GO:0006412">
    <property type="term" value="P:translation"/>
    <property type="evidence" value="ECO:0007669"/>
    <property type="project" value="UniProtKB-UniRule"/>
</dbReference>
<dbReference type="AlphaFoldDB" id="A0A0M0BUC3"/>
<dbReference type="Gene3D" id="3.30.70.600">
    <property type="entry name" value="Ribosomal protein S10 domain"/>
    <property type="match status" value="1"/>
</dbReference>
<dbReference type="InterPro" id="IPR036838">
    <property type="entry name" value="Ribosomal_uS10_dom_sf"/>
</dbReference>
<evidence type="ECO:0000256" key="4">
    <source>
        <dbReference type="ARBA" id="ARBA00035162"/>
    </source>
</evidence>
<comment type="caution">
    <text evidence="7">The sequence shown here is derived from an EMBL/GenBank/DDBJ whole genome shotgun (WGS) entry which is preliminary data.</text>
</comment>
<feature type="domain" description="Small ribosomal subunit protein uS10" evidence="6">
    <location>
        <begin position="6"/>
        <end position="100"/>
    </location>
</feature>
<dbReference type="EMBL" id="LFWV01000013">
    <property type="protein sequence ID" value="KON32054.1"/>
    <property type="molecule type" value="Genomic_DNA"/>
</dbReference>
<gene>
    <name evidence="7" type="primary">rps10p</name>
    <name evidence="5" type="synonym">rps10</name>
    <name evidence="7" type="ORF">AC478_01390</name>
</gene>
<keyword evidence="3 5" id="KW-0687">Ribonucleoprotein</keyword>
<protein>
    <recommendedName>
        <fullName evidence="4 5">Small ribosomal subunit protein uS10</fullName>
    </recommendedName>
</protein>
<keyword evidence="2 5" id="KW-0689">Ribosomal protein</keyword>
<dbReference type="SMART" id="SM01403">
    <property type="entry name" value="Ribosomal_S10"/>
    <property type="match status" value="1"/>
</dbReference>
<dbReference type="GO" id="GO:0015935">
    <property type="term" value="C:small ribosomal subunit"/>
    <property type="evidence" value="ECO:0007669"/>
    <property type="project" value="UniProtKB-UniRule"/>
</dbReference>
<organism evidence="7 8">
    <name type="scientific">miscellaneous Crenarchaeota group-1 archaeon SG8-32-3</name>
    <dbReference type="NCBI Taxonomy" id="1685125"/>
    <lineage>
        <taxon>Archaea</taxon>
        <taxon>Candidatus Bathyarchaeota</taxon>
        <taxon>MCG-1</taxon>
    </lineage>
</organism>
<dbReference type="GO" id="GO:0003735">
    <property type="term" value="F:structural constituent of ribosome"/>
    <property type="evidence" value="ECO:0007669"/>
    <property type="project" value="UniProtKB-UniRule"/>
</dbReference>
<dbReference type="SUPFAM" id="SSF54999">
    <property type="entry name" value="Ribosomal protein S10"/>
    <property type="match status" value="1"/>
</dbReference>
<dbReference type="PROSITE" id="PS00361">
    <property type="entry name" value="RIBOSOMAL_S10"/>
    <property type="match status" value="1"/>
</dbReference>